<evidence type="ECO:0000313" key="9">
    <source>
        <dbReference type="Proteomes" id="UP000235122"/>
    </source>
</evidence>
<accession>A0A2I1IPF2</accession>
<evidence type="ECO:0000313" key="8">
    <source>
        <dbReference type="EMBL" id="PKY72998.1"/>
    </source>
</evidence>
<feature type="domain" description="GtrA/DPMS transmembrane" evidence="7">
    <location>
        <begin position="62"/>
        <end position="182"/>
    </location>
</feature>
<comment type="subcellular location">
    <subcellularLocation>
        <location evidence="1">Membrane</location>
        <topology evidence="1">Multi-pass membrane protein</topology>
    </subcellularLocation>
</comment>
<evidence type="ECO:0000256" key="4">
    <source>
        <dbReference type="ARBA" id="ARBA00022989"/>
    </source>
</evidence>
<sequence>MNSEGVGRFLHHAGELPASYYCDYWCTHVTILSLGGDFAFTYPGCVRLLTYLNGLDLGQITRFCITGVLAWIVDTVTLNGLLHWGTPPLLAKVGAAIIATIFSWGLNRNWAFSSPKTKSLRREAAQFALANILGMLPPLVCLLVSHYGLGLISPLADTISANVIGLFFGTILRYVLYKRVVFRDFN</sequence>
<proteinExistence type="inferred from homology"/>
<evidence type="ECO:0000256" key="3">
    <source>
        <dbReference type="ARBA" id="ARBA00022692"/>
    </source>
</evidence>
<reference evidence="8 9" key="1">
    <citation type="submission" date="2017-12" db="EMBL/GenBank/DDBJ databases">
        <title>Phylogenetic diversity of female urinary microbiome.</title>
        <authorList>
            <person name="Thomas-White K."/>
            <person name="Wolfe A.J."/>
        </authorList>
    </citation>
    <scope>NUCLEOTIDE SEQUENCE [LARGE SCALE GENOMIC DNA]</scope>
    <source>
        <strain evidence="8 9">UMB0402</strain>
    </source>
</reference>
<evidence type="ECO:0000256" key="1">
    <source>
        <dbReference type="ARBA" id="ARBA00004141"/>
    </source>
</evidence>
<protein>
    <submittedName>
        <fullName evidence="8">GtrA family protein</fullName>
    </submittedName>
</protein>
<keyword evidence="9" id="KW-1185">Reference proteome</keyword>
<dbReference type="PANTHER" id="PTHR38459">
    <property type="entry name" value="PROPHAGE BACTOPRENOL-LINKED GLUCOSE TRANSLOCASE HOMOLOG"/>
    <property type="match status" value="1"/>
</dbReference>
<evidence type="ECO:0000256" key="2">
    <source>
        <dbReference type="ARBA" id="ARBA00009399"/>
    </source>
</evidence>
<evidence type="ECO:0000256" key="5">
    <source>
        <dbReference type="ARBA" id="ARBA00023136"/>
    </source>
</evidence>
<evidence type="ECO:0000259" key="7">
    <source>
        <dbReference type="Pfam" id="PF04138"/>
    </source>
</evidence>
<organism evidence="8 9">
    <name type="scientific">Winkia neuii</name>
    <dbReference type="NCBI Taxonomy" id="33007"/>
    <lineage>
        <taxon>Bacteria</taxon>
        <taxon>Bacillati</taxon>
        <taxon>Actinomycetota</taxon>
        <taxon>Actinomycetes</taxon>
        <taxon>Actinomycetales</taxon>
        <taxon>Actinomycetaceae</taxon>
        <taxon>Winkia</taxon>
    </lineage>
</organism>
<name>A0A2I1IPF2_9ACTO</name>
<dbReference type="EMBL" id="PKKO01000002">
    <property type="protein sequence ID" value="PKY72998.1"/>
    <property type="molecule type" value="Genomic_DNA"/>
</dbReference>
<feature type="transmembrane region" description="Helical" evidence="6">
    <location>
        <begin position="89"/>
        <end position="106"/>
    </location>
</feature>
<comment type="similarity">
    <text evidence="2">Belongs to the GtrA family.</text>
</comment>
<dbReference type="InterPro" id="IPR051401">
    <property type="entry name" value="GtrA_CellWall_Glycosyl"/>
</dbReference>
<keyword evidence="5 6" id="KW-0472">Membrane</keyword>
<evidence type="ECO:0000256" key="6">
    <source>
        <dbReference type="SAM" id="Phobius"/>
    </source>
</evidence>
<dbReference type="Pfam" id="PF04138">
    <property type="entry name" value="GtrA_DPMS_TM"/>
    <property type="match status" value="1"/>
</dbReference>
<dbReference type="AlphaFoldDB" id="A0A2I1IPF2"/>
<dbReference type="PANTHER" id="PTHR38459:SF1">
    <property type="entry name" value="PROPHAGE BACTOPRENOL-LINKED GLUCOSE TRANSLOCASE HOMOLOG"/>
    <property type="match status" value="1"/>
</dbReference>
<feature type="transmembrane region" description="Helical" evidence="6">
    <location>
        <begin position="159"/>
        <end position="176"/>
    </location>
</feature>
<feature type="transmembrane region" description="Helical" evidence="6">
    <location>
        <begin position="127"/>
        <end position="147"/>
    </location>
</feature>
<keyword evidence="3 6" id="KW-0812">Transmembrane</keyword>
<comment type="caution">
    <text evidence="8">The sequence shown here is derived from an EMBL/GenBank/DDBJ whole genome shotgun (WGS) entry which is preliminary data.</text>
</comment>
<dbReference type="STRING" id="33007.HMPREF3198_01440"/>
<dbReference type="GO" id="GO:0000271">
    <property type="term" value="P:polysaccharide biosynthetic process"/>
    <property type="evidence" value="ECO:0007669"/>
    <property type="project" value="InterPro"/>
</dbReference>
<dbReference type="InterPro" id="IPR007267">
    <property type="entry name" value="GtrA_DPMS_TM"/>
</dbReference>
<keyword evidence="4 6" id="KW-1133">Transmembrane helix</keyword>
<gene>
    <name evidence="8" type="ORF">CYJ19_03925</name>
</gene>
<dbReference type="Proteomes" id="UP000235122">
    <property type="component" value="Unassembled WGS sequence"/>
</dbReference>
<dbReference type="GO" id="GO:0005886">
    <property type="term" value="C:plasma membrane"/>
    <property type="evidence" value="ECO:0007669"/>
    <property type="project" value="TreeGrafter"/>
</dbReference>